<feature type="region of interest" description="Disordered" evidence="1">
    <location>
        <begin position="160"/>
        <end position="193"/>
    </location>
</feature>
<dbReference type="Pfam" id="PF07987">
    <property type="entry name" value="DUF1775"/>
    <property type="match status" value="1"/>
</dbReference>
<evidence type="ECO:0000313" key="6">
    <source>
        <dbReference type="Proteomes" id="UP000032633"/>
    </source>
</evidence>
<feature type="compositionally biased region" description="Gly residues" evidence="1">
    <location>
        <begin position="160"/>
        <end position="171"/>
    </location>
</feature>
<accession>A0A0D5NE78</accession>
<dbReference type="HOGENOM" id="CLU_087540_2_0_9"/>
<reference evidence="6" key="2">
    <citation type="submission" date="2015-03" db="EMBL/GenBank/DDBJ databases">
        <title>Genome sequence of Paenibacillus beijingensis strain DSM 24997T.</title>
        <authorList>
            <person name="Kwak Y."/>
            <person name="Shin J.-H."/>
        </authorList>
    </citation>
    <scope>NUCLEOTIDE SEQUENCE [LARGE SCALE GENOMIC DNA]</scope>
    <source>
        <strain evidence="6">DSM 24997</strain>
    </source>
</reference>
<name>A0A0D5NE78_9BACL</name>
<evidence type="ECO:0000259" key="4">
    <source>
        <dbReference type="Pfam" id="PF07987"/>
    </source>
</evidence>
<dbReference type="RefSeq" id="WP_045669104.1">
    <property type="nucleotide sequence ID" value="NZ_CP011058.1"/>
</dbReference>
<dbReference type="OrthoDB" id="69896at2"/>
<dbReference type="Proteomes" id="UP000032633">
    <property type="component" value="Chromosome"/>
</dbReference>
<keyword evidence="6" id="KW-1185">Reference proteome</keyword>
<dbReference type="InterPro" id="IPR038507">
    <property type="entry name" value="YcnI-like_sf"/>
</dbReference>
<evidence type="ECO:0000256" key="3">
    <source>
        <dbReference type="SAM" id="SignalP"/>
    </source>
</evidence>
<dbReference type="PATRIC" id="fig|1126833.4.peg.496"/>
<organism evidence="5 6">
    <name type="scientific">Paenibacillus beijingensis</name>
    <dbReference type="NCBI Taxonomy" id="1126833"/>
    <lineage>
        <taxon>Bacteria</taxon>
        <taxon>Bacillati</taxon>
        <taxon>Bacillota</taxon>
        <taxon>Bacilli</taxon>
        <taxon>Bacillales</taxon>
        <taxon>Paenibacillaceae</taxon>
        <taxon>Paenibacillus</taxon>
    </lineage>
</organism>
<dbReference type="STRING" id="1126833.VN24_02265"/>
<keyword evidence="2" id="KW-0472">Membrane</keyword>
<feature type="signal peptide" evidence="3">
    <location>
        <begin position="1"/>
        <end position="22"/>
    </location>
</feature>
<evidence type="ECO:0000256" key="1">
    <source>
        <dbReference type="SAM" id="MobiDB-lite"/>
    </source>
</evidence>
<sequence length="241" mass="24220">MTLSKKNSIVALLLALSLVCFAGIASAHVTVQPKQTTQGAYEVFSVRVPSEKDGVQTTKVKVRVPDGVNVSRTEPKPEWTAELEKGADGKIVSVTWTVAAGKGLASTEFTEFRLTGKVADNVTELGWKAYQTYSDNSTVDWVGAKDSDYPASVTAVTAGTGAGDGHGGTAGSGAQSGTAAADESAQTGTAAAGGNAAAESGSAAAGAGEASGSKVPLYLSIAALILGAAALITAISGRRKR</sequence>
<dbReference type="AlphaFoldDB" id="A0A0D5NE78"/>
<feature type="compositionally biased region" description="Low complexity" evidence="1">
    <location>
        <begin position="172"/>
        <end position="193"/>
    </location>
</feature>
<feature type="transmembrane region" description="Helical" evidence="2">
    <location>
        <begin position="217"/>
        <end position="235"/>
    </location>
</feature>
<proteinExistence type="predicted"/>
<keyword evidence="2" id="KW-1133">Transmembrane helix</keyword>
<keyword evidence="3" id="KW-0732">Signal</keyword>
<evidence type="ECO:0000313" key="5">
    <source>
        <dbReference type="EMBL" id="AJY73669.1"/>
    </source>
</evidence>
<gene>
    <name evidence="5" type="ORF">VN24_02265</name>
</gene>
<dbReference type="InterPro" id="IPR012533">
    <property type="entry name" value="YcnI-copper_dom"/>
</dbReference>
<evidence type="ECO:0000256" key="2">
    <source>
        <dbReference type="SAM" id="Phobius"/>
    </source>
</evidence>
<dbReference type="EMBL" id="CP011058">
    <property type="protein sequence ID" value="AJY73669.1"/>
    <property type="molecule type" value="Genomic_DNA"/>
</dbReference>
<dbReference type="KEGG" id="pbj:VN24_02265"/>
<dbReference type="CDD" id="cd08545">
    <property type="entry name" value="YcnI_like"/>
    <property type="match status" value="1"/>
</dbReference>
<protein>
    <recommendedName>
        <fullName evidence="4">YncI copper-binding domain-containing protein</fullName>
    </recommendedName>
</protein>
<feature type="chain" id="PRO_5038965895" description="YncI copper-binding domain-containing protein" evidence="3">
    <location>
        <begin position="23"/>
        <end position="241"/>
    </location>
</feature>
<reference evidence="5 6" key="1">
    <citation type="journal article" date="2015" name="J. Biotechnol.">
        <title>Complete genome sequence of Paenibacillus beijingensis 7188(T) (=DSM 24997(T)), a novel rhizobacterium from jujube garden soil.</title>
        <authorList>
            <person name="Kwak Y."/>
            <person name="Shin J.H."/>
        </authorList>
    </citation>
    <scope>NUCLEOTIDE SEQUENCE [LARGE SCALE GENOMIC DNA]</scope>
    <source>
        <strain evidence="5 6">DSM 24997</strain>
    </source>
</reference>
<feature type="domain" description="YncI copper-binding" evidence="4">
    <location>
        <begin position="28"/>
        <end position="146"/>
    </location>
</feature>
<keyword evidence="2" id="KW-0812">Transmembrane</keyword>
<dbReference type="Gene3D" id="2.60.40.2230">
    <property type="entry name" value="Uncharacterised protein YcnI-like PF07987, DUF1775"/>
    <property type="match status" value="1"/>
</dbReference>